<sequence length="400" mass="43034">MLGKLLQVPAAPAGKPPPEPPSKRPPPKRDLSTESVEEEEAQDKVPLLPTITTMERYRRNEEVSQQVQQRLREGSQGYVVALGQRERYVGEAAARYAKAPPTAPPDPSADNQPEKDGAGESGACSETAVPGDSIPAGVSDQATHTHQPRTLFPPTSKPAIERMLRAEDKQSSSEKVDTKGAEASSQTAEESTKPAEESTKPAEESTKTAEESTQKVEEPSAESRGDGPRATAGKQASACQPEDSPGGLPKSSNTQEAAHSTDPSKPTPRADERPASECISKRHAGRSGGAGGDRSGVTEARPASAARHTFSSRFNDTDESRSKVPKSRRHKESRGRSKSAERSEKKGQGTSKRRSSARRSQPTARNDSELAAYICALSVAEWHRVLESRVLTENRLRPIK</sequence>
<evidence type="ECO:0000313" key="2">
    <source>
        <dbReference type="EMBL" id="PHJ21587.1"/>
    </source>
</evidence>
<feature type="compositionally biased region" description="Basic and acidic residues" evidence="1">
    <location>
        <begin position="190"/>
        <end position="227"/>
    </location>
</feature>
<evidence type="ECO:0000256" key="1">
    <source>
        <dbReference type="SAM" id="MobiDB-lite"/>
    </source>
</evidence>
<feature type="region of interest" description="Disordered" evidence="1">
    <location>
        <begin position="92"/>
        <end position="369"/>
    </location>
</feature>
<dbReference type="AlphaFoldDB" id="A0A2C6KWU7"/>
<feature type="region of interest" description="Disordered" evidence="1">
    <location>
        <begin position="1"/>
        <end position="77"/>
    </location>
</feature>
<gene>
    <name evidence="2" type="ORF">CSUI_004564</name>
</gene>
<accession>A0A2C6KWU7</accession>
<proteinExistence type="predicted"/>
<feature type="compositionally biased region" description="Basic residues" evidence="1">
    <location>
        <begin position="323"/>
        <end position="333"/>
    </location>
</feature>
<feature type="compositionally biased region" description="Basic and acidic residues" evidence="1">
    <location>
        <begin position="159"/>
        <end position="180"/>
    </location>
</feature>
<dbReference type="RefSeq" id="XP_067923269.1">
    <property type="nucleotide sequence ID" value="XM_068064752.1"/>
</dbReference>
<reference evidence="2 3" key="1">
    <citation type="journal article" date="2017" name="Int. J. Parasitol.">
        <title>The genome of the protozoan parasite Cystoisospora suis and a reverse vaccinology approach to identify vaccine candidates.</title>
        <authorList>
            <person name="Palmieri N."/>
            <person name="Shrestha A."/>
            <person name="Ruttkowski B."/>
            <person name="Beck T."/>
            <person name="Vogl C."/>
            <person name="Tomley F."/>
            <person name="Blake D.P."/>
            <person name="Joachim A."/>
        </authorList>
    </citation>
    <scope>NUCLEOTIDE SEQUENCE [LARGE SCALE GENOMIC DNA]</scope>
    <source>
        <strain evidence="2 3">Wien I</strain>
    </source>
</reference>
<feature type="compositionally biased region" description="Polar residues" evidence="1">
    <location>
        <begin position="250"/>
        <end position="264"/>
    </location>
</feature>
<evidence type="ECO:0000313" key="3">
    <source>
        <dbReference type="Proteomes" id="UP000221165"/>
    </source>
</evidence>
<feature type="compositionally biased region" description="Basic and acidic residues" evidence="1">
    <location>
        <begin position="334"/>
        <end position="347"/>
    </location>
</feature>
<dbReference type="Proteomes" id="UP000221165">
    <property type="component" value="Unassembled WGS sequence"/>
</dbReference>
<dbReference type="GeneID" id="94427963"/>
<name>A0A2C6KWU7_9APIC</name>
<dbReference type="EMBL" id="MIGC01002148">
    <property type="protein sequence ID" value="PHJ21587.1"/>
    <property type="molecule type" value="Genomic_DNA"/>
</dbReference>
<feature type="compositionally biased region" description="Pro residues" evidence="1">
    <location>
        <begin position="14"/>
        <end position="24"/>
    </location>
</feature>
<protein>
    <submittedName>
        <fullName evidence="2">Uncharacterized protein</fullName>
    </submittedName>
</protein>
<organism evidence="2 3">
    <name type="scientific">Cystoisospora suis</name>
    <dbReference type="NCBI Taxonomy" id="483139"/>
    <lineage>
        <taxon>Eukaryota</taxon>
        <taxon>Sar</taxon>
        <taxon>Alveolata</taxon>
        <taxon>Apicomplexa</taxon>
        <taxon>Conoidasida</taxon>
        <taxon>Coccidia</taxon>
        <taxon>Eucoccidiorida</taxon>
        <taxon>Eimeriorina</taxon>
        <taxon>Sarcocystidae</taxon>
        <taxon>Cystoisospora</taxon>
    </lineage>
</organism>
<dbReference type="VEuPathDB" id="ToxoDB:CSUI_004564"/>
<comment type="caution">
    <text evidence="2">The sequence shown here is derived from an EMBL/GenBank/DDBJ whole genome shotgun (WGS) entry which is preliminary data.</text>
</comment>
<keyword evidence="3" id="KW-1185">Reference proteome</keyword>